<dbReference type="InterPro" id="IPR006162">
    <property type="entry name" value="Ppantetheine_attach_site"/>
</dbReference>
<dbReference type="GO" id="GO:0005737">
    <property type="term" value="C:cytoplasm"/>
    <property type="evidence" value="ECO:0007669"/>
    <property type="project" value="TreeGrafter"/>
</dbReference>
<dbReference type="PANTHER" id="PTHR45527:SF1">
    <property type="entry name" value="FATTY ACID SYNTHASE"/>
    <property type="match status" value="1"/>
</dbReference>
<feature type="domain" description="Carrier" evidence="3">
    <location>
        <begin position="1071"/>
        <end position="1146"/>
    </location>
</feature>
<dbReference type="Pfam" id="PF00668">
    <property type="entry name" value="Condensation"/>
    <property type="match status" value="2"/>
</dbReference>
<dbReference type="Gene3D" id="1.10.1200.10">
    <property type="entry name" value="ACP-like"/>
    <property type="match status" value="4"/>
</dbReference>
<feature type="domain" description="Carrier" evidence="3">
    <location>
        <begin position="1532"/>
        <end position="1608"/>
    </location>
</feature>
<organism evidence="4 5">
    <name type="scientific">Strongyloides papillosus</name>
    <name type="common">Intestinal threadworm</name>
    <dbReference type="NCBI Taxonomy" id="174720"/>
    <lineage>
        <taxon>Eukaryota</taxon>
        <taxon>Metazoa</taxon>
        <taxon>Ecdysozoa</taxon>
        <taxon>Nematoda</taxon>
        <taxon>Chromadorea</taxon>
        <taxon>Rhabditida</taxon>
        <taxon>Tylenchina</taxon>
        <taxon>Panagrolaimomorpha</taxon>
        <taxon>Strongyloidoidea</taxon>
        <taxon>Strongyloididae</taxon>
        <taxon>Strongyloides</taxon>
    </lineage>
</organism>
<dbReference type="InterPro" id="IPR020845">
    <property type="entry name" value="AMP-binding_CS"/>
</dbReference>
<accession>A0A0N5B7J8</accession>
<dbReference type="InterPro" id="IPR036736">
    <property type="entry name" value="ACP-like_sf"/>
</dbReference>
<dbReference type="SUPFAM" id="SSF56801">
    <property type="entry name" value="Acetyl-CoA synthetase-like"/>
    <property type="match status" value="2"/>
</dbReference>
<dbReference type="InterPro" id="IPR000873">
    <property type="entry name" value="AMP-dep_synth/lig_dom"/>
</dbReference>
<evidence type="ECO:0000256" key="2">
    <source>
        <dbReference type="ARBA" id="ARBA00022553"/>
    </source>
</evidence>
<dbReference type="InterPro" id="IPR009081">
    <property type="entry name" value="PP-bd_ACP"/>
</dbReference>
<dbReference type="Gene3D" id="3.40.50.1820">
    <property type="entry name" value="alpha/beta hydrolase"/>
    <property type="match status" value="1"/>
</dbReference>
<dbReference type="STRING" id="174720.A0A0N5B7J8"/>
<dbReference type="GO" id="GO:0003824">
    <property type="term" value="F:catalytic activity"/>
    <property type="evidence" value="ECO:0007669"/>
    <property type="project" value="InterPro"/>
</dbReference>
<dbReference type="Gene3D" id="3.30.559.30">
    <property type="entry name" value="Nonribosomal peptide synthetase, condensation domain"/>
    <property type="match status" value="2"/>
</dbReference>
<evidence type="ECO:0000313" key="4">
    <source>
        <dbReference type="Proteomes" id="UP000046392"/>
    </source>
</evidence>
<evidence type="ECO:0000256" key="1">
    <source>
        <dbReference type="ARBA" id="ARBA00022450"/>
    </source>
</evidence>
<dbReference type="Gene3D" id="3.30.559.10">
    <property type="entry name" value="Chloramphenicol acetyltransferase-like domain"/>
    <property type="match status" value="3"/>
</dbReference>
<sequence length="3222" mass="378789">MEYEEIWEWERVLEELTNKFDITFNGKCEIKVSLKIPYLLLYNKDIKINFQEGKSEVFFDNNSIPYAYIILEKIDKERKKESDVEMIMETFLHENSIGYSKKDRNDDKSFIEYGLDSLQLSLLEYKLQEHFKDDINFEPMFLVRNNTPNKVLQYMKNNQILKEKIVDKVIPTWTQERFLFIKRYDSKSFENMCEGVKIEIRSDEDLIKLMEKRINNILSRINILRTTINDHYDMVRLSRTETFISLNENKYKMTKIINLKNNQIPLKIKVSKKDTLIILTILIHHIVGDGKSFLLLFDYLKSSKWNSFEKWSYEDYQVTENKYHKSKQFEIDKEFFKELVNDVEETELTDHTSKKVDIGFLNFRIPKKLTNILKNISMKHGVSTFSIFLTIYKIIYYKIRDNSNVVIGIPCDTRQDYKFYNTIGPFVNIIPFISKIDPTLGVLEILKKNSTVLQECKSHKLFPYDKIKLLLKNKEKHLFDVIFIQEPFKASRSNLKIWKLKSKYLECKEVWTFTEESLTTFNVNVKFDKNILNEWEIKIWIDIFLSIIKEMGNFLEIPIVNLNVYKKLNIEERITKKDYLKTPDIHNIIEKQLNLKNFKIIEEKSDNIYCVKDFLEECLRFSQKINQYYFYNYGEINLPDTPTILHFERNIDLVKAVLALSFSCYASFPINLESSINQYDETEKFLYINEEIIKEIDEIKVQKEKVRRNRRMTTDIFYLISTSGSSGKPKIVCSELGGLLNLITTYTKKFFINEDSIIYQVVNHSFDIFFIDIFQALFNGSNIILAKSKIPDLVNFLRYKISHAYIMPAYLQRLDDDKVKLLSNLKVLLYGGESLKDETLKSIYDSLNEFKIFQEFGLTEHSIYTNIKQMRVGSNPKEIGFSIQNTGCGVIDSDKKFLLPSQSGGKNFVTFGEGVSRGYINNKETKNSFTYLNSNIKCLLTGDIVSFDKYNQTFTFHGRRDSFIKINGNQINIPGVEEYLYKLFPIKDVCVTFHNNETTKKSFLVAHHTGDSEIFNFKDILSKHIPIHWIPEYFIHYKQLPLNANGKIDRNLLSQKDPIVIRNEETLCSSNIYIDNSEEIICILNYYLPGSNVTVNDNIFDKGANSIILMMIVQDLENKYGIKINLRDFFKYKSISQLKKNNCISVTDKGENKLSNDIKNVPKDVPLTYGQKFMWLANEFSRINDEYTIEWELLFTKELLLSVIKYVIQSLMKLNITLRSIFVNEKFRLTQEALSMTECFLNYQNNTEQVNISFNLSKDIPFKVNVISNKQFRISFHHICVDGFSFTIIRDQMINLFNNNINKHKEVVCYFDYAIDYDKKWRKYMEGAKSIKNLTYQKKPAQVFETIINVNFKNISAKNHFSLILYAFGLSLKEHSNNEFIINIPIMRRPIKYIKTVGYFVETFPFILNIKDDDHRNNLSKVRDQLSEILANEVPQYLIEMSKILDKQMTHQKYSFMVILDNFNLNNIIRINNELSVEIVEKKNSMGKFDQTWRLKIVNDKLGLQIEYNKNYFSLEAIKRYVRQFEMSLKMLTRKDLRSEILKLIQECLQIDDDIDVTKNFFEVGGNSISGALLCSTIRYELQIPCKVNILFENPIIQDFINYLRGQSKIPDEKMTREERIVNYNKIKLNPFVIPIIKFMEKNIRRPKMNRKYGNCINIKLKDYNKKLLTNNLNFLLKIQPNLRSIAYFKDGIYYCRFLSLTESFLYINKANKGHESFYHYSYDDLFVKPWIYASIDELKKIFHLNIGHTIIDGSSMKILEEMIKPEVRKIYENVDIGERSKIISTFKAVCNENLIGDTLKTYLDDCMNALDSQEFKLHRLKDLSSTIIYILNLTKYSSMITTISSKNNVTPFLYLITIISKSLSKVLNLNSICFNVPFDVRQKHPLLNNIVGIQASLTPSKICIKNGKINFTYNDMLNIIRKRSFTIKEDYFKEIGEMIVPETIISVEVSREINDVFNILGILYSGATYNPIDNDLPLLRKERYLKQCNGFFTIRKDSYKIETSSDNKYLERCLRSNMAYVIYTSGTTGEPKGICINEDSVINMITQSTKNFFLSNNSIVYQFTKLSFDNSVLEIFGLLCNGGIIYQSEFQYFDSSNFKNEIVKENITHAMLFPGLVSSFNDEEKKQMSLLKYWIVGAEKLPRKLFNEMIKNDVFIVQNYGPTETTGYCIFRVMRKNDNPQNIGKPIKNMNIFVLKGENGYGQLLVSGIGVTRGFLNRNDKRNYFNGIWYNTGDCVEINKSGDIIFVGRNDNQIKIRGFRIELSDIESTIDQLDGVKSSRVLFDDGKLYAVYVSSNRNKKICEESVRKHCTRNLPPYGVPNQIKEVNDIFLTKNMKLDKEKTLRLFSSKSKHEDPGDEALLILLDIWKKHLNNPTITIKDKFFEIGGNSINSMQIVHEVNDLFDPKIYVTDIYRYETIEEITNRKGIKVKKINKQLSFSNKNTLPFNFNPNNIQLSFQQYQMYLLNQTFQYRHTNILFVEEININFYKKHHIQNAFMKLVANNIMLRAIFIEDKQTSNIVQRVLSLTECFFFFQIQSFSNSSEVKEDIQKNYDIRFNLSSEVSIKPRVYLLNSKYVVVLLMNHIITDAWTTKIIHSKMNQYLSMENEKLWELRDEEKDIYSYVTYSYNQSLKHNIFNKLSDEYFEYLTNNRFYGGFFDVNIKQSILTPPNHQQQTKCYIKKYLFTEEESFKLLTLASYYQVSPFVIFLSIFSYHTFLSRDIYIQSSVYQQHSKLLESDEIKNKQTLSILFPFFNRPLGIENNNPTILSQTIGLFLNNLFLNINLDEYQKLAIKDIIEIIRQSIDVSLKYKEVPWPFLKGKLRSNGMKCYLHDIYFNCRYDMESSDRSGKNHLIEELEEINNNNILEPIQINIDKNDNCFILEYKIHPYILNEGEVLDIYQNFDDTIKNILKGVISKEKEDDNKNIVYDIIKEVLSLPMTFKLQDNDNFYEIGGNSLSFIRLSYLLREKLKISINMDDFLSCENINDIISLTKRKNKKDAETIRVILFPGLFGSTHPYRYLINHLRIMFKNPEIIPITYPRYMENFQDFKSFIEYLKISFQESYCPLQDIPTLLIGTSFGGIVAYEFYLSAPYIKNGFVINIDGIADNRCNKSVTYEEHKKLIIGYMESCDKLSNIMDKNNSNTTDVIEHSWNLLQIVVNYLPRKNFSTHITLITSIINENPYLWWNLFTNVNLHHLNSTHKEMLNNDNSKEIVKYIKKNLL</sequence>
<dbReference type="PANTHER" id="PTHR45527">
    <property type="entry name" value="NONRIBOSOMAL PEPTIDE SYNTHETASE"/>
    <property type="match status" value="1"/>
</dbReference>
<dbReference type="GO" id="GO:0031177">
    <property type="term" value="F:phosphopantetheine binding"/>
    <property type="evidence" value="ECO:0007669"/>
    <property type="project" value="TreeGrafter"/>
</dbReference>
<dbReference type="InterPro" id="IPR001242">
    <property type="entry name" value="Condensation_dom"/>
</dbReference>
<dbReference type="SUPFAM" id="SSF52777">
    <property type="entry name" value="CoA-dependent acyltransferases"/>
    <property type="match status" value="4"/>
</dbReference>
<dbReference type="WBParaSite" id="SPAL_0000202300.1">
    <property type="protein sequence ID" value="SPAL_0000202300.1"/>
    <property type="gene ID" value="SPAL_0000202300"/>
</dbReference>
<evidence type="ECO:0000259" key="3">
    <source>
        <dbReference type="PROSITE" id="PS50075"/>
    </source>
</evidence>
<dbReference type="InterPro" id="IPR029058">
    <property type="entry name" value="AB_hydrolase_fold"/>
</dbReference>
<feature type="domain" description="Carrier" evidence="3">
    <location>
        <begin position="2355"/>
        <end position="2430"/>
    </location>
</feature>
<dbReference type="GO" id="GO:0044550">
    <property type="term" value="P:secondary metabolite biosynthetic process"/>
    <property type="evidence" value="ECO:0007669"/>
    <property type="project" value="TreeGrafter"/>
</dbReference>
<dbReference type="Gene3D" id="3.40.50.12780">
    <property type="entry name" value="N-terminal domain of ligase-like"/>
    <property type="match status" value="2"/>
</dbReference>
<dbReference type="Proteomes" id="UP000046392">
    <property type="component" value="Unplaced"/>
</dbReference>
<feature type="domain" description="Carrier" evidence="3">
    <location>
        <begin position="2921"/>
        <end position="2996"/>
    </location>
</feature>
<protein>
    <submittedName>
        <fullName evidence="5">Carrier domain-containing protein</fullName>
    </submittedName>
</protein>
<dbReference type="Pfam" id="PF00501">
    <property type="entry name" value="AMP-binding"/>
    <property type="match status" value="2"/>
</dbReference>
<dbReference type="PROSITE" id="PS00455">
    <property type="entry name" value="AMP_BINDING"/>
    <property type="match status" value="1"/>
</dbReference>
<dbReference type="Gene3D" id="3.30.300.30">
    <property type="match status" value="2"/>
</dbReference>
<keyword evidence="2" id="KW-0597">Phosphoprotein</keyword>
<name>A0A0N5B7J8_STREA</name>
<dbReference type="GO" id="GO:0043041">
    <property type="term" value="P:amino acid activation for nonribosomal peptide biosynthetic process"/>
    <property type="evidence" value="ECO:0007669"/>
    <property type="project" value="TreeGrafter"/>
</dbReference>
<feature type="domain" description="Carrier" evidence="3">
    <location>
        <begin position="78"/>
        <end position="159"/>
    </location>
</feature>
<dbReference type="SUPFAM" id="SSF53474">
    <property type="entry name" value="alpha/beta-Hydrolases"/>
    <property type="match status" value="1"/>
</dbReference>
<dbReference type="InterPro" id="IPR042099">
    <property type="entry name" value="ANL_N_sf"/>
</dbReference>
<dbReference type="InterPro" id="IPR045851">
    <property type="entry name" value="AMP-bd_C_sf"/>
</dbReference>
<dbReference type="PROSITE" id="PS50075">
    <property type="entry name" value="CARRIER"/>
    <property type="match status" value="5"/>
</dbReference>
<keyword evidence="4" id="KW-1185">Reference proteome</keyword>
<dbReference type="PROSITE" id="PS00012">
    <property type="entry name" value="PHOSPHOPANTETHEINE"/>
    <property type="match status" value="2"/>
</dbReference>
<keyword evidence="1" id="KW-0596">Phosphopantetheine</keyword>
<reference evidence="5" key="1">
    <citation type="submission" date="2017-02" db="UniProtKB">
        <authorList>
            <consortium name="WormBaseParasite"/>
        </authorList>
    </citation>
    <scope>IDENTIFICATION</scope>
</reference>
<evidence type="ECO:0000313" key="5">
    <source>
        <dbReference type="WBParaSite" id="SPAL_0000202300.1"/>
    </source>
</evidence>
<dbReference type="InterPro" id="IPR023213">
    <property type="entry name" value="CAT-like_dom_sf"/>
</dbReference>
<proteinExistence type="predicted"/>
<dbReference type="Pfam" id="PF00550">
    <property type="entry name" value="PP-binding"/>
    <property type="match status" value="4"/>
</dbReference>
<dbReference type="SUPFAM" id="SSF47336">
    <property type="entry name" value="ACP-like"/>
    <property type="match status" value="4"/>
</dbReference>